<dbReference type="EMBL" id="VLLN01000026">
    <property type="protein sequence ID" value="TWJ16580.1"/>
    <property type="molecule type" value="Genomic_DNA"/>
</dbReference>
<dbReference type="Proteomes" id="UP000319449">
    <property type="component" value="Unassembled WGS sequence"/>
</dbReference>
<evidence type="ECO:0000313" key="3">
    <source>
        <dbReference type="Proteomes" id="UP000319449"/>
    </source>
</evidence>
<feature type="domain" description="PIN" evidence="1">
    <location>
        <begin position="5"/>
        <end position="125"/>
    </location>
</feature>
<protein>
    <submittedName>
        <fullName evidence="2">Ribonuclease VapC</fullName>
    </submittedName>
</protein>
<dbReference type="OrthoDB" id="122215at2"/>
<dbReference type="InterPro" id="IPR029060">
    <property type="entry name" value="PIN-like_dom_sf"/>
</dbReference>
<sequence>MSSLLFDSFAMLRFFYQEPGAERVRELLKEATKANVPRLISAINVGELIYIVQRRSGEQAKLQMIVKLHSLGLTTLPCPNELIFRAAELKARFAMSYADTFAVVSAIEHGASLVTGDPEFRQVAHLVKILWV</sequence>
<dbReference type="InterPro" id="IPR002716">
    <property type="entry name" value="PIN_dom"/>
</dbReference>
<gene>
    <name evidence="2" type="ORF">JN12_03335</name>
</gene>
<name>A0A562VFA7_9BACT</name>
<evidence type="ECO:0000259" key="1">
    <source>
        <dbReference type="Pfam" id="PF01850"/>
    </source>
</evidence>
<proteinExistence type="predicted"/>
<dbReference type="Gene3D" id="3.40.50.1010">
    <property type="entry name" value="5'-nuclease"/>
    <property type="match status" value="1"/>
</dbReference>
<dbReference type="AlphaFoldDB" id="A0A562VFA7"/>
<reference evidence="2 3" key="1">
    <citation type="submission" date="2019-07" db="EMBL/GenBank/DDBJ databases">
        <title>Genomic Encyclopedia of Archaeal and Bacterial Type Strains, Phase II (KMG-II): from individual species to whole genera.</title>
        <authorList>
            <person name="Goeker M."/>
        </authorList>
    </citation>
    <scope>NUCLEOTIDE SEQUENCE [LARGE SCALE GENOMIC DNA]</scope>
    <source>
        <strain evidence="2 3">ATCC BAA-1139</strain>
    </source>
</reference>
<evidence type="ECO:0000313" key="2">
    <source>
        <dbReference type="EMBL" id="TWJ16580.1"/>
    </source>
</evidence>
<dbReference type="CDD" id="cd18689">
    <property type="entry name" value="PIN_VapC-like"/>
    <property type="match status" value="1"/>
</dbReference>
<comment type="caution">
    <text evidence="2">The sequence shown here is derived from an EMBL/GenBank/DDBJ whole genome shotgun (WGS) entry which is preliminary data.</text>
</comment>
<keyword evidence="3" id="KW-1185">Reference proteome</keyword>
<dbReference type="SUPFAM" id="SSF88723">
    <property type="entry name" value="PIN domain-like"/>
    <property type="match status" value="1"/>
</dbReference>
<organism evidence="2 3">
    <name type="scientific">Geobacter argillaceus</name>
    <dbReference type="NCBI Taxonomy" id="345631"/>
    <lineage>
        <taxon>Bacteria</taxon>
        <taxon>Pseudomonadati</taxon>
        <taxon>Thermodesulfobacteriota</taxon>
        <taxon>Desulfuromonadia</taxon>
        <taxon>Geobacterales</taxon>
        <taxon>Geobacteraceae</taxon>
        <taxon>Geobacter</taxon>
    </lineage>
</organism>
<dbReference type="Pfam" id="PF01850">
    <property type="entry name" value="PIN"/>
    <property type="match status" value="1"/>
</dbReference>
<accession>A0A562VFA7</accession>
<dbReference type="RefSeq" id="WP_145024841.1">
    <property type="nucleotide sequence ID" value="NZ_VLLN01000026.1"/>
</dbReference>